<dbReference type="EMBL" id="CAJPVJ010006349">
    <property type="protein sequence ID" value="CAG2170354.1"/>
    <property type="molecule type" value="Genomic_DNA"/>
</dbReference>
<keyword evidence="1" id="KW-0645">Protease</keyword>
<dbReference type="Gene3D" id="1.20.58.80">
    <property type="entry name" value="Phosphotransferase system, lactose/cellobiose-type IIA subunit"/>
    <property type="match status" value="2"/>
</dbReference>
<dbReference type="InterPro" id="IPR051297">
    <property type="entry name" value="PalB/RIM13"/>
</dbReference>
<protein>
    <recommendedName>
        <fullName evidence="5">MIT domain-containing protein</fullName>
    </recommendedName>
</protein>
<dbReference type="Pfam" id="PF04212">
    <property type="entry name" value="MIT"/>
    <property type="match status" value="1"/>
</dbReference>
<evidence type="ECO:0000259" key="5">
    <source>
        <dbReference type="Pfam" id="PF04212"/>
    </source>
</evidence>
<keyword evidence="2" id="KW-0378">Hydrolase</keyword>
<dbReference type="InterPro" id="IPR036181">
    <property type="entry name" value="MIT_dom_sf"/>
</dbReference>
<feature type="region of interest" description="Disordered" evidence="4">
    <location>
        <begin position="1"/>
        <end position="25"/>
    </location>
</feature>
<name>A0A7R9QQQ7_9ACAR</name>
<keyword evidence="3" id="KW-0788">Thiol protease</keyword>
<dbReference type="InterPro" id="IPR038765">
    <property type="entry name" value="Papain-like_cys_pep_sf"/>
</dbReference>
<dbReference type="PANTHER" id="PTHR46143">
    <property type="entry name" value="CALPAIN-7"/>
    <property type="match status" value="1"/>
</dbReference>
<feature type="compositionally biased region" description="Polar residues" evidence="4">
    <location>
        <begin position="164"/>
        <end position="181"/>
    </location>
</feature>
<reference evidence="6" key="1">
    <citation type="submission" date="2020-11" db="EMBL/GenBank/DDBJ databases">
        <authorList>
            <person name="Tran Van P."/>
        </authorList>
    </citation>
    <scope>NUCLEOTIDE SEQUENCE</scope>
</reference>
<dbReference type="GO" id="GO:0004197">
    <property type="term" value="F:cysteine-type endopeptidase activity"/>
    <property type="evidence" value="ECO:0007669"/>
    <property type="project" value="TreeGrafter"/>
</dbReference>
<evidence type="ECO:0000256" key="4">
    <source>
        <dbReference type="SAM" id="MobiDB-lite"/>
    </source>
</evidence>
<keyword evidence="7" id="KW-1185">Reference proteome</keyword>
<feature type="compositionally biased region" description="Basic and acidic residues" evidence="4">
    <location>
        <begin position="1"/>
        <end position="15"/>
    </location>
</feature>
<sequence>MSDGESEPKGTHEDESTAPEPPGAADLTLHELQSEARHLAQLAVTFDTNNDLEAAVYYYRETWDVLNKCLSITGQSSPTAPDMEAKRVEYMTRAQTLMDRLMKNESNRGNQSVNSGETSQLLRAECLLREALDEDQEGNRDEALELYTQAIELCIVDRAEALKQPTQSTTPGGQPSKLSETTGDDLNADMNDMKLSPSRTTTVPVNQTPSGQSSSPQHVISGQSAYTREEIHVLRTTSLINGREYVPFLSVDLKERFSYPIPFADKNGLLVLAPKQKRQFHGWVRLDELSPAPAVIADVVDCFAIKQTIVSDCSFVASLAVSALYEKRAGMGGQCTTRAANI</sequence>
<evidence type="ECO:0000256" key="3">
    <source>
        <dbReference type="ARBA" id="ARBA00022807"/>
    </source>
</evidence>
<feature type="region of interest" description="Disordered" evidence="4">
    <location>
        <begin position="164"/>
        <end position="222"/>
    </location>
</feature>
<dbReference type="OrthoDB" id="167576at2759"/>
<dbReference type="PANTHER" id="PTHR46143:SF1">
    <property type="entry name" value="CALPAIN-7"/>
    <property type="match status" value="1"/>
</dbReference>
<dbReference type="InterPro" id="IPR007330">
    <property type="entry name" value="MIT_dom"/>
</dbReference>
<proteinExistence type="predicted"/>
<dbReference type="EMBL" id="OC921174">
    <property type="protein sequence ID" value="CAD7653167.1"/>
    <property type="molecule type" value="Genomic_DNA"/>
</dbReference>
<dbReference type="SUPFAM" id="SSF54001">
    <property type="entry name" value="Cysteine proteinases"/>
    <property type="match status" value="1"/>
</dbReference>
<dbReference type="Proteomes" id="UP000728032">
    <property type="component" value="Unassembled WGS sequence"/>
</dbReference>
<dbReference type="AlphaFoldDB" id="A0A7R9QQQ7"/>
<dbReference type="GO" id="GO:0006508">
    <property type="term" value="P:proteolysis"/>
    <property type="evidence" value="ECO:0007669"/>
    <property type="project" value="UniProtKB-KW"/>
</dbReference>
<dbReference type="SUPFAM" id="SSF116846">
    <property type="entry name" value="MIT domain"/>
    <property type="match status" value="2"/>
</dbReference>
<evidence type="ECO:0000256" key="2">
    <source>
        <dbReference type="ARBA" id="ARBA00022801"/>
    </source>
</evidence>
<feature type="compositionally biased region" description="Polar residues" evidence="4">
    <location>
        <begin position="197"/>
        <end position="222"/>
    </location>
</feature>
<evidence type="ECO:0000313" key="7">
    <source>
        <dbReference type="Proteomes" id="UP000728032"/>
    </source>
</evidence>
<evidence type="ECO:0000256" key="1">
    <source>
        <dbReference type="ARBA" id="ARBA00022670"/>
    </source>
</evidence>
<organism evidence="6">
    <name type="scientific">Oppiella nova</name>
    <dbReference type="NCBI Taxonomy" id="334625"/>
    <lineage>
        <taxon>Eukaryota</taxon>
        <taxon>Metazoa</taxon>
        <taxon>Ecdysozoa</taxon>
        <taxon>Arthropoda</taxon>
        <taxon>Chelicerata</taxon>
        <taxon>Arachnida</taxon>
        <taxon>Acari</taxon>
        <taxon>Acariformes</taxon>
        <taxon>Sarcoptiformes</taxon>
        <taxon>Oribatida</taxon>
        <taxon>Brachypylina</taxon>
        <taxon>Oppioidea</taxon>
        <taxon>Oppiidae</taxon>
        <taxon>Oppiella</taxon>
    </lineage>
</organism>
<gene>
    <name evidence="6" type="ORF">ONB1V03_LOCUS9825</name>
</gene>
<evidence type="ECO:0000313" key="6">
    <source>
        <dbReference type="EMBL" id="CAD7653167.1"/>
    </source>
</evidence>
<feature type="domain" description="MIT" evidence="5">
    <location>
        <begin position="35"/>
        <end position="97"/>
    </location>
</feature>
<accession>A0A7R9QQQ7</accession>